<dbReference type="GO" id="GO:0005524">
    <property type="term" value="F:ATP binding"/>
    <property type="evidence" value="ECO:0007669"/>
    <property type="project" value="UniProtKB-KW"/>
</dbReference>
<dbReference type="CDD" id="cd00009">
    <property type="entry name" value="AAA"/>
    <property type="match status" value="1"/>
</dbReference>
<dbReference type="InterPro" id="IPR003593">
    <property type="entry name" value="AAA+_ATPase"/>
</dbReference>
<dbReference type="PANTHER" id="PTHR13779:SF7">
    <property type="entry name" value="ATPASE WRNIP1"/>
    <property type="match status" value="1"/>
</dbReference>
<dbReference type="GO" id="GO:0000731">
    <property type="term" value="P:DNA synthesis involved in DNA repair"/>
    <property type="evidence" value="ECO:0007669"/>
    <property type="project" value="TreeGrafter"/>
</dbReference>
<dbReference type="GO" id="GO:0008047">
    <property type="term" value="F:enzyme activator activity"/>
    <property type="evidence" value="ECO:0007669"/>
    <property type="project" value="TreeGrafter"/>
</dbReference>
<evidence type="ECO:0000256" key="4">
    <source>
        <dbReference type="ARBA" id="ARBA00022840"/>
    </source>
</evidence>
<organism evidence="6 7">
    <name type="scientific">Carboxydothermus islandicus</name>
    <dbReference type="NCBI Taxonomy" id="661089"/>
    <lineage>
        <taxon>Bacteria</taxon>
        <taxon>Bacillati</taxon>
        <taxon>Bacillota</taxon>
        <taxon>Clostridia</taxon>
        <taxon>Thermoanaerobacterales</taxon>
        <taxon>Thermoanaerobacteraceae</taxon>
        <taxon>Carboxydothermus</taxon>
    </lineage>
</organism>
<accession>A0A1L8CZK7</accession>
<name>A0A1L8CZK7_9THEO</name>
<dbReference type="AlphaFoldDB" id="A0A1L8CZK7"/>
<keyword evidence="7" id="KW-1185">Reference proteome</keyword>
<dbReference type="EMBL" id="BDJL01000003">
    <property type="protein sequence ID" value="GAV24301.1"/>
    <property type="molecule type" value="Genomic_DNA"/>
</dbReference>
<comment type="similarity">
    <text evidence="1">Belongs to the AAA ATPase family. RarA/MGS1/WRNIP1 subfamily.</text>
</comment>
<dbReference type="Gene3D" id="3.40.50.300">
    <property type="entry name" value="P-loop containing nucleotide triphosphate hydrolases"/>
    <property type="match status" value="1"/>
</dbReference>
<dbReference type="NCBIfam" id="NF009881">
    <property type="entry name" value="PRK13341.1-2"/>
    <property type="match status" value="1"/>
</dbReference>
<protein>
    <recommendedName>
        <fullName evidence="2">Replication-associated recombination protein A</fullName>
    </recommendedName>
</protein>
<evidence type="ECO:0000313" key="7">
    <source>
        <dbReference type="Proteomes" id="UP000187338"/>
    </source>
</evidence>
<dbReference type="InterPro" id="IPR051314">
    <property type="entry name" value="AAA_ATPase_RarA/MGS1/WRNIP1"/>
</dbReference>
<dbReference type="FunFam" id="1.20.272.10:FF:000001">
    <property type="entry name" value="Putative AAA family ATPase"/>
    <property type="match status" value="1"/>
</dbReference>
<reference evidence="7" key="1">
    <citation type="submission" date="2016-12" db="EMBL/GenBank/DDBJ databases">
        <title>Draft Genome Sequences od Carboxydothermus pertinax and islandicus, Hydrogenogenic Carboxydotrophic Bacteria.</title>
        <authorList>
            <person name="Fukuyama Y."/>
            <person name="Ohmae K."/>
            <person name="Yoneda Y."/>
            <person name="Yoshida T."/>
            <person name="Sako Y."/>
        </authorList>
    </citation>
    <scope>NUCLEOTIDE SEQUENCE [LARGE SCALE GENOMIC DNA]</scope>
    <source>
        <strain evidence="7">SET</strain>
    </source>
</reference>
<dbReference type="CDD" id="cd18139">
    <property type="entry name" value="HLD_clamp_RarA"/>
    <property type="match status" value="1"/>
</dbReference>
<feature type="domain" description="AAA+ ATPase" evidence="5">
    <location>
        <begin position="50"/>
        <end position="168"/>
    </location>
</feature>
<dbReference type="Gene3D" id="1.20.272.10">
    <property type="match status" value="1"/>
</dbReference>
<proteinExistence type="inferred from homology"/>
<keyword evidence="3" id="KW-0547">Nucleotide-binding</keyword>
<dbReference type="SMART" id="SM00382">
    <property type="entry name" value="AAA"/>
    <property type="match status" value="1"/>
</dbReference>
<dbReference type="GO" id="GO:0017116">
    <property type="term" value="F:single-stranded DNA helicase activity"/>
    <property type="evidence" value="ECO:0007669"/>
    <property type="project" value="TreeGrafter"/>
</dbReference>
<dbReference type="Pfam" id="PF12002">
    <property type="entry name" value="MgsA_C"/>
    <property type="match status" value="1"/>
</dbReference>
<comment type="caution">
    <text evidence="6">The sequence shown here is derived from an EMBL/GenBank/DDBJ whole genome shotgun (WGS) entry which is preliminary data.</text>
</comment>
<dbReference type="Proteomes" id="UP000187338">
    <property type="component" value="Unassembled WGS sequence"/>
</dbReference>
<dbReference type="GO" id="GO:0006261">
    <property type="term" value="P:DNA-templated DNA replication"/>
    <property type="evidence" value="ECO:0007669"/>
    <property type="project" value="TreeGrafter"/>
</dbReference>
<dbReference type="FunFam" id="1.10.8.60:FF:000029">
    <property type="entry name" value="Replication-associated recombination protein A"/>
    <property type="match status" value="1"/>
</dbReference>
<dbReference type="InterPro" id="IPR003959">
    <property type="entry name" value="ATPase_AAA_core"/>
</dbReference>
<dbReference type="SUPFAM" id="SSF52540">
    <property type="entry name" value="P-loop containing nucleoside triphosphate hydrolases"/>
    <property type="match status" value="1"/>
</dbReference>
<dbReference type="Pfam" id="PF16193">
    <property type="entry name" value="AAA_assoc_2"/>
    <property type="match status" value="1"/>
</dbReference>
<evidence type="ECO:0000313" key="6">
    <source>
        <dbReference type="EMBL" id="GAV24301.1"/>
    </source>
</evidence>
<dbReference type="GO" id="GO:0016887">
    <property type="term" value="F:ATP hydrolysis activity"/>
    <property type="evidence" value="ECO:0007669"/>
    <property type="project" value="InterPro"/>
</dbReference>
<dbReference type="InterPro" id="IPR027417">
    <property type="entry name" value="P-loop_NTPase"/>
</dbReference>
<evidence type="ECO:0000256" key="3">
    <source>
        <dbReference type="ARBA" id="ARBA00022741"/>
    </source>
</evidence>
<dbReference type="Gene3D" id="1.10.3710.10">
    <property type="entry name" value="DNA polymerase III clamp loader subunits, C-terminal domain"/>
    <property type="match status" value="1"/>
</dbReference>
<evidence type="ECO:0000256" key="2">
    <source>
        <dbReference type="ARBA" id="ARBA00020776"/>
    </source>
</evidence>
<dbReference type="InterPro" id="IPR032423">
    <property type="entry name" value="AAA_assoc_2"/>
</dbReference>
<sequence>MDLWDTAKNRLNKEAPLAYRMRPRSLDEFVGQEHILGEGKLLRRAILSDRLGSLIFYGPPGTGKTTLAKIIASTTKSGFESINAVTSGVGEIREVIKKAKEREKYYGERTVLFIDEIHRFNKAQQDALLPEVEAGTIVLIGATTENPYFEVNAPLLSRSRIFEFKPLEPEHIREIVRRALVDKERGLGEYKVEITEEALDHLVTMAAGDARAALNGIELAVLTTPPDEDGVRKITVEIIEQSMQKKAIVYDKEGDNHYDTISAFIKSLRGSDPDAAVYYLARMLEAGEDPRFIARRLIVHAAEDVGLADPMALNVAVAAFHALEFVGMPEARLPLAEAAIYIACAPKSNAVIKAIDRALSVVRKGENGPIPQHLRDAHYAGAKELGRGKGYKYPHDYPGHFVLEDYLPENLKGQRFYEPSDSGKEAQIKQRLMELWGKVKNFTK</sequence>
<dbReference type="InterPro" id="IPR021886">
    <property type="entry name" value="MgsA_C"/>
</dbReference>
<dbReference type="GO" id="GO:0003677">
    <property type="term" value="F:DNA binding"/>
    <property type="evidence" value="ECO:0007669"/>
    <property type="project" value="InterPro"/>
</dbReference>
<dbReference type="RefSeq" id="WP_075864507.1">
    <property type="nucleotide sequence ID" value="NZ_BDJL01000003.1"/>
</dbReference>
<dbReference type="Pfam" id="PF00004">
    <property type="entry name" value="AAA"/>
    <property type="match status" value="1"/>
</dbReference>
<dbReference type="Gene3D" id="1.10.8.60">
    <property type="match status" value="1"/>
</dbReference>
<dbReference type="FunFam" id="3.40.50.300:FF:000345">
    <property type="entry name" value="AAA family ATPase"/>
    <property type="match status" value="1"/>
</dbReference>
<keyword evidence="4" id="KW-0067">ATP-binding</keyword>
<dbReference type="FunFam" id="1.10.3710.10:FF:000003">
    <property type="entry name" value="ATPase, AAA family protein"/>
    <property type="match status" value="1"/>
</dbReference>
<evidence type="ECO:0000259" key="5">
    <source>
        <dbReference type="SMART" id="SM00382"/>
    </source>
</evidence>
<gene>
    <name evidence="6" type="ORF">ciss_02340</name>
</gene>
<dbReference type="OrthoDB" id="9778364at2"/>
<dbReference type="SUPFAM" id="SSF48019">
    <property type="entry name" value="post-AAA+ oligomerization domain-like"/>
    <property type="match status" value="1"/>
</dbReference>
<evidence type="ECO:0000256" key="1">
    <source>
        <dbReference type="ARBA" id="ARBA00008959"/>
    </source>
</evidence>
<dbReference type="STRING" id="661089.ciss_02340"/>
<dbReference type="PANTHER" id="PTHR13779">
    <property type="entry name" value="WERNER HELICASE-INTERACTING PROTEIN 1 FAMILY MEMBER"/>
    <property type="match status" value="1"/>
</dbReference>
<dbReference type="InterPro" id="IPR008921">
    <property type="entry name" value="DNA_pol3_clamp-load_cplx_C"/>
</dbReference>